<sequence length="49" mass="5615">MNCPICNRPLKSKKSIVRGIVPVCERKLEKLKDNADEDQLKMELKNNAC</sequence>
<gene>
    <name evidence="1" type="ORF">I7822_25715</name>
</gene>
<accession>A0ABS3N9R1</accession>
<evidence type="ECO:0008006" key="3">
    <source>
        <dbReference type="Google" id="ProtNLM"/>
    </source>
</evidence>
<dbReference type="EMBL" id="JAGDEL010000030">
    <property type="protein sequence ID" value="MBO1515026.1"/>
    <property type="molecule type" value="Genomic_DNA"/>
</dbReference>
<dbReference type="Pfam" id="PF19474">
    <property type="entry name" value="DUF6011"/>
    <property type="match status" value="1"/>
</dbReference>
<comment type="caution">
    <text evidence="1">The sequence shown here is derived from an EMBL/GenBank/DDBJ whole genome shotgun (WGS) entry which is preliminary data.</text>
</comment>
<protein>
    <recommendedName>
        <fullName evidence="3">DUF2116 family Zn-ribbon domain-containing protein</fullName>
    </recommendedName>
</protein>
<name>A0ABS3N9R1_9BACI</name>
<proteinExistence type="predicted"/>
<keyword evidence="2" id="KW-1185">Reference proteome</keyword>
<organism evidence="1 2">
    <name type="scientific">Metabacillus bambusae</name>
    <dbReference type="NCBI Taxonomy" id="2795218"/>
    <lineage>
        <taxon>Bacteria</taxon>
        <taxon>Bacillati</taxon>
        <taxon>Bacillota</taxon>
        <taxon>Bacilli</taxon>
        <taxon>Bacillales</taxon>
        <taxon>Bacillaceae</taxon>
        <taxon>Metabacillus</taxon>
    </lineage>
</organism>
<evidence type="ECO:0000313" key="1">
    <source>
        <dbReference type="EMBL" id="MBO1515026.1"/>
    </source>
</evidence>
<dbReference type="InterPro" id="IPR046053">
    <property type="entry name" value="DUF6011"/>
</dbReference>
<dbReference type="Proteomes" id="UP000663981">
    <property type="component" value="Unassembled WGS sequence"/>
</dbReference>
<evidence type="ECO:0000313" key="2">
    <source>
        <dbReference type="Proteomes" id="UP000663981"/>
    </source>
</evidence>
<dbReference type="RefSeq" id="WP_207981921.1">
    <property type="nucleotide sequence ID" value="NZ_JAGDEL010000030.1"/>
</dbReference>
<reference evidence="1 2" key="1">
    <citation type="submission" date="2021-03" db="EMBL/GenBank/DDBJ databases">
        <title>Whole genome sequence of Metabacillus bambusae BG109.</title>
        <authorList>
            <person name="Jeong J.W."/>
        </authorList>
    </citation>
    <scope>NUCLEOTIDE SEQUENCE [LARGE SCALE GENOMIC DNA]</scope>
    <source>
        <strain evidence="1 2">BG109</strain>
    </source>
</reference>